<proteinExistence type="predicted"/>
<dbReference type="OrthoDB" id="8966525at2"/>
<dbReference type="EMBL" id="CP038634">
    <property type="protein sequence ID" value="QBY49794.1"/>
    <property type="molecule type" value="Genomic_DNA"/>
</dbReference>
<gene>
    <name evidence="2" type="ORF">E0W60_00690</name>
</gene>
<accession>A0A4P7L361</accession>
<organism evidence="2 3">
    <name type="scientific">Cupriavidus oxalaticus</name>
    <dbReference type="NCBI Taxonomy" id="96344"/>
    <lineage>
        <taxon>Bacteria</taxon>
        <taxon>Pseudomonadati</taxon>
        <taxon>Pseudomonadota</taxon>
        <taxon>Betaproteobacteria</taxon>
        <taxon>Burkholderiales</taxon>
        <taxon>Burkholderiaceae</taxon>
        <taxon>Cupriavidus</taxon>
    </lineage>
</organism>
<dbReference type="Proteomes" id="UP000295294">
    <property type="component" value="Chromosome 1"/>
</dbReference>
<feature type="signal peptide" evidence="1">
    <location>
        <begin position="1"/>
        <end position="26"/>
    </location>
</feature>
<reference evidence="2 3" key="1">
    <citation type="submission" date="2019-03" db="EMBL/GenBank/DDBJ databases">
        <title>Efficiently degradation of phenoxyalkanoic acid herbicides by Cupriavidus oxalaticus strain X32.</title>
        <authorList>
            <person name="Sheng X."/>
        </authorList>
    </citation>
    <scope>NUCLEOTIDE SEQUENCE [LARGE SCALE GENOMIC DNA]</scope>
    <source>
        <strain evidence="2 3">X32</strain>
    </source>
</reference>
<dbReference type="STRING" id="1349762.GCA_001592245_02869"/>
<protein>
    <recommendedName>
        <fullName evidence="4">Copper resistance protein CopQ</fullName>
    </recommendedName>
</protein>
<sequence>MIRQFAHTFLATAAIAVACTASIAHAATPRDSGHAGDKYGYSFRVDMRDAYSDSARAGRFDVFAEGASTEAPSANAQSLYGMDRSGVSADPARKFDVHSDGALAGMDRSGVSADPARKFDVHSDGALAGMDRSGVSADPARKFDVYSDGALAGMDRSGVSADPARKFNIYSDGALA</sequence>
<dbReference type="KEGG" id="cox:E0W60_00690"/>
<dbReference type="AlphaFoldDB" id="A0A4P7L361"/>
<evidence type="ECO:0000313" key="2">
    <source>
        <dbReference type="EMBL" id="QBY49794.1"/>
    </source>
</evidence>
<dbReference type="PROSITE" id="PS51257">
    <property type="entry name" value="PROKAR_LIPOPROTEIN"/>
    <property type="match status" value="1"/>
</dbReference>
<evidence type="ECO:0008006" key="4">
    <source>
        <dbReference type="Google" id="ProtNLM"/>
    </source>
</evidence>
<feature type="chain" id="PRO_5020618683" description="Copper resistance protein CopQ" evidence="1">
    <location>
        <begin position="27"/>
        <end position="176"/>
    </location>
</feature>
<dbReference type="RefSeq" id="WP_135702668.1">
    <property type="nucleotide sequence ID" value="NZ_CP038634.1"/>
</dbReference>
<name>A0A4P7L361_9BURK</name>
<evidence type="ECO:0000313" key="3">
    <source>
        <dbReference type="Proteomes" id="UP000295294"/>
    </source>
</evidence>
<evidence type="ECO:0000256" key="1">
    <source>
        <dbReference type="SAM" id="SignalP"/>
    </source>
</evidence>
<keyword evidence="1" id="KW-0732">Signal</keyword>